<evidence type="ECO:0000256" key="10">
    <source>
        <dbReference type="ARBA" id="ARBA00023242"/>
    </source>
</evidence>
<keyword evidence="6" id="KW-0862">Zinc</keyword>
<comment type="similarity">
    <text evidence="2">Belongs to the krueppel C2H2-type zinc-finger protein family.</text>
</comment>
<keyword evidence="9" id="KW-0804">Transcription</keyword>
<dbReference type="GO" id="GO:0005634">
    <property type="term" value="C:nucleus"/>
    <property type="evidence" value="ECO:0007669"/>
    <property type="project" value="UniProtKB-SubCell"/>
</dbReference>
<organism evidence="13 14">
    <name type="scientific">Henosepilachna vigintioctopunctata</name>
    <dbReference type="NCBI Taxonomy" id="420089"/>
    <lineage>
        <taxon>Eukaryota</taxon>
        <taxon>Metazoa</taxon>
        <taxon>Ecdysozoa</taxon>
        <taxon>Arthropoda</taxon>
        <taxon>Hexapoda</taxon>
        <taxon>Insecta</taxon>
        <taxon>Pterygota</taxon>
        <taxon>Neoptera</taxon>
        <taxon>Endopterygota</taxon>
        <taxon>Coleoptera</taxon>
        <taxon>Polyphaga</taxon>
        <taxon>Cucujiformia</taxon>
        <taxon>Coccinelloidea</taxon>
        <taxon>Coccinellidae</taxon>
        <taxon>Epilachninae</taxon>
        <taxon>Epilachnini</taxon>
        <taxon>Henosepilachna</taxon>
    </lineage>
</organism>
<evidence type="ECO:0000256" key="11">
    <source>
        <dbReference type="PROSITE-ProRule" id="PRU00042"/>
    </source>
</evidence>
<evidence type="ECO:0000259" key="12">
    <source>
        <dbReference type="PROSITE" id="PS50157"/>
    </source>
</evidence>
<keyword evidence="8" id="KW-0238">DNA-binding</keyword>
<dbReference type="InterPro" id="IPR036236">
    <property type="entry name" value="Znf_C2H2_sf"/>
</dbReference>
<dbReference type="GO" id="GO:0008270">
    <property type="term" value="F:zinc ion binding"/>
    <property type="evidence" value="ECO:0007669"/>
    <property type="project" value="UniProtKB-KW"/>
</dbReference>
<dbReference type="Pfam" id="PF00096">
    <property type="entry name" value="zf-C2H2"/>
    <property type="match status" value="6"/>
</dbReference>
<evidence type="ECO:0000256" key="1">
    <source>
        <dbReference type="ARBA" id="ARBA00004123"/>
    </source>
</evidence>
<dbReference type="SUPFAM" id="SSF57667">
    <property type="entry name" value="beta-beta-alpha zinc fingers"/>
    <property type="match status" value="4"/>
</dbReference>
<evidence type="ECO:0000256" key="6">
    <source>
        <dbReference type="ARBA" id="ARBA00022833"/>
    </source>
</evidence>
<evidence type="ECO:0000256" key="8">
    <source>
        <dbReference type="ARBA" id="ARBA00023125"/>
    </source>
</evidence>
<dbReference type="Proteomes" id="UP001431783">
    <property type="component" value="Unassembled WGS sequence"/>
</dbReference>
<name>A0AAW1TJ82_9CUCU</name>
<dbReference type="GO" id="GO:0005694">
    <property type="term" value="C:chromosome"/>
    <property type="evidence" value="ECO:0007669"/>
    <property type="project" value="UniProtKB-ARBA"/>
</dbReference>
<evidence type="ECO:0000313" key="14">
    <source>
        <dbReference type="Proteomes" id="UP001431783"/>
    </source>
</evidence>
<dbReference type="InterPro" id="IPR013087">
    <property type="entry name" value="Znf_C2H2_type"/>
</dbReference>
<dbReference type="PANTHER" id="PTHR16515:SF49">
    <property type="entry name" value="GASTRULA ZINC FINGER PROTEIN XLCGF49.1-LIKE-RELATED"/>
    <property type="match status" value="1"/>
</dbReference>
<sequence length="397" mass="46081">MSCILCERQSSTFYDFEVTATMHSITPVKVYCEKLIGTTFVLEDDEEKLICDCCYISLNELDQMEVRIKQIRDDFKSRYMKKQQVDYKDLENETNGYESLDFTTDSPEPLEQKDVKQMTENKIHFTNENDLKSILNVKLNIKEEPSDNNEFKIEQEVEHDVSILYDMMDEKNIEVIVEPKKNDISKKSFQCSKCSLTFKTNGELKAHSVSHNEGRPFICEVCGKVYRHKSALDIHVGMHNGINPFKCVYCNKSFTQKGALIRHVKIHTGEKPFQCEQCGKCFTHHTSFNIHKISHSGEKSYKCELCGLGLISTSHLKRHMRVHTGEKKYSCFTCGKRFAERYNLVSHEKLHNIGGKSSSKKKHKCEICGNAFRERNDLEYHLMRSHSQSDMFISLNE</sequence>
<keyword evidence="7" id="KW-0805">Transcription regulation</keyword>
<dbReference type="GO" id="GO:0045893">
    <property type="term" value="P:positive regulation of DNA-templated transcription"/>
    <property type="evidence" value="ECO:0007669"/>
    <property type="project" value="UniProtKB-ARBA"/>
</dbReference>
<feature type="domain" description="C2H2-type" evidence="12">
    <location>
        <begin position="217"/>
        <end position="244"/>
    </location>
</feature>
<feature type="domain" description="C2H2-type" evidence="12">
    <location>
        <begin position="329"/>
        <end position="351"/>
    </location>
</feature>
<dbReference type="FunFam" id="3.30.160.60:FF:000702">
    <property type="entry name" value="Transcription factor E4F1 isoform 1"/>
    <property type="match status" value="1"/>
</dbReference>
<comment type="caution">
    <text evidence="13">The sequence shown here is derived from an EMBL/GenBank/DDBJ whole genome shotgun (WGS) entry which is preliminary data.</text>
</comment>
<feature type="domain" description="C2H2-type" evidence="12">
    <location>
        <begin position="189"/>
        <end position="216"/>
    </location>
</feature>
<comment type="subcellular location">
    <subcellularLocation>
        <location evidence="1">Nucleus</location>
    </subcellularLocation>
</comment>
<proteinExistence type="inferred from homology"/>
<dbReference type="AlphaFoldDB" id="A0AAW1TJ82"/>
<dbReference type="InterPro" id="IPR050331">
    <property type="entry name" value="Zinc_finger"/>
</dbReference>
<dbReference type="EMBL" id="JARQZJ010000001">
    <property type="protein sequence ID" value="KAK9869830.1"/>
    <property type="molecule type" value="Genomic_DNA"/>
</dbReference>
<evidence type="ECO:0000256" key="3">
    <source>
        <dbReference type="ARBA" id="ARBA00022723"/>
    </source>
</evidence>
<dbReference type="GO" id="GO:0003690">
    <property type="term" value="F:double-stranded DNA binding"/>
    <property type="evidence" value="ECO:0007669"/>
    <property type="project" value="UniProtKB-ARBA"/>
</dbReference>
<dbReference type="FunFam" id="3.30.160.60:FF:000110">
    <property type="entry name" value="Zinc finger protein-like"/>
    <property type="match status" value="1"/>
</dbReference>
<gene>
    <name evidence="13" type="ORF">WA026_003559</name>
</gene>
<dbReference type="FunFam" id="3.30.160.60:FF:001732">
    <property type="entry name" value="Zgc:162936"/>
    <property type="match status" value="1"/>
</dbReference>
<evidence type="ECO:0000256" key="4">
    <source>
        <dbReference type="ARBA" id="ARBA00022737"/>
    </source>
</evidence>
<evidence type="ECO:0000256" key="5">
    <source>
        <dbReference type="ARBA" id="ARBA00022771"/>
    </source>
</evidence>
<feature type="domain" description="C2H2-type" evidence="12">
    <location>
        <begin position="363"/>
        <end position="391"/>
    </location>
</feature>
<evidence type="ECO:0000313" key="13">
    <source>
        <dbReference type="EMBL" id="KAK9869830.1"/>
    </source>
</evidence>
<evidence type="ECO:0000256" key="7">
    <source>
        <dbReference type="ARBA" id="ARBA00023015"/>
    </source>
</evidence>
<reference evidence="13 14" key="1">
    <citation type="submission" date="2023-03" db="EMBL/GenBank/DDBJ databases">
        <title>Genome insight into feeding habits of ladybird beetles.</title>
        <authorList>
            <person name="Li H.-S."/>
            <person name="Huang Y.-H."/>
            <person name="Pang H."/>
        </authorList>
    </citation>
    <scope>NUCLEOTIDE SEQUENCE [LARGE SCALE GENOMIC DNA]</scope>
    <source>
        <strain evidence="13">SYSU_2023b</strain>
        <tissue evidence="13">Whole body</tissue>
    </source>
</reference>
<dbReference type="PROSITE" id="PS50157">
    <property type="entry name" value="ZINC_FINGER_C2H2_2"/>
    <property type="match status" value="7"/>
</dbReference>
<keyword evidence="4" id="KW-0677">Repeat</keyword>
<evidence type="ECO:0000256" key="2">
    <source>
        <dbReference type="ARBA" id="ARBA00006991"/>
    </source>
</evidence>
<keyword evidence="14" id="KW-1185">Reference proteome</keyword>
<dbReference type="GO" id="GO:0043565">
    <property type="term" value="F:sequence-specific DNA binding"/>
    <property type="evidence" value="ECO:0007669"/>
    <property type="project" value="UniProtKB-ARBA"/>
</dbReference>
<dbReference type="FunFam" id="3.30.160.60:FF:000446">
    <property type="entry name" value="Zinc finger protein"/>
    <property type="match status" value="1"/>
</dbReference>
<accession>A0AAW1TJ82</accession>
<keyword evidence="10" id="KW-0539">Nucleus</keyword>
<evidence type="ECO:0000256" key="9">
    <source>
        <dbReference type="ARBA" id="ARBA00023163"/>
    </source>
</evidence>
<feature type="domain" description="C2H2-type" evidence="12">
    <location>
        <begin position="301"/>
        <end position="328"/>
    </location>
</feature>
<dbReference type="PROSITE" id="PS00028">
    <property type="entry name" value="ZINC_FINGER_C2H2_1"/>
    <property type="match status" value="7"/>
</dbReference>
<dbReference type="PANTHER" id="PTHR16515">
    <property type="entry name" value="PR DOMAIN ZINC FINGER PROTEIN"/>
    <property type="match status" value="1"/>
</dbReference>
<protein>
    <recommendedName>
        <fullName evidence="12">C2H2-type domain-containing protein</fullName>
    </recommendedName>
</protein>
<feature type="domain" description="C2H2-type" evidence="12">
    <location>
        <begin position="245"/>
        <end position="272"/>
    </location>
</feature>
<dbReference type="FunFam" id="3.30.160.60:FF:001370">
    <property type="entry name" value="Zinc finger protein"/>
    <property type="match status" value="1"/>
</dbReference>
<dbReference type="Gene3D" id="3.30.160.60">
    <property type="entry name" value="Classic Zinc Finger"/>
    <property type="match status" value="7"/>
</dbReference>
<feature type="domain" description="C2H2-type" evidence="12">
    <location>
        <begin position="273"/>
        <end position="300"/>
    </location>
</feature>
<keyword evidence="3" id="KW-0479">Metal-binding</keyword>
<keyword evidence="5 11" id="KW-0863">Zinc-finger</keyword>
<dbReference type="SMART" id="SM00355">
    <property type="entry name" value="ZnF_C2H2"/>
    <property type="match status" value="7"/>
</dbReference>